<protein>
    <recommendedName>
        <fullName evidence="4">Lipoprotein</fullName>
    </recommendedName>
</protein>
<evidence type="ECO:0008006" key="4">
    <source>
        <dbReference type="Google" id="ProtNLM"/>
    </source>
</evidence>
<evidence type="ECO:0000256" key="1">
    <source>
        <dbReference type="SAM" id="SignalP"/>
    </source>
</evidence>
<dbReference type="EMBL" id="JAMDHA010000005">
    <property type="protein sequence ID" value="MDD1007178.1"/>
    <property type="molecule type" value="Genomic_DNA"/>
</dbReference>
<dbReference type="Proteomes" id="UP001148185">
    <property type="component" value="Unassembled WGS sequence"/>
</dbReference>
<feature type="chain" id="PRO_5040731613" description="Lipoprotein" evidence="1">
    <location>
        <begin position="21"/>
        <end position="306"/>
    </location>
</feature>
<name>A0A9X4BZG8_9PSED</name>
<dbReference type="PROSITE" id="PS51257">
    <property type="entry name" value="PROKAR_LIPOPROTEIN"/>
    <property type="match status" value="1"/>
</dbReference>
<evidence type="ECO:0000313" key="3">
    <source>
        <dbReference type="Proteomes" id="UP001148185"/>
    </source>
</evidence>
<keyword evidence="3" id="KW-1185">Reference proteome</keyword>
<dbReference type="AlphaFoldDB" id="A0A9X4BZG8"/>
<gene>
    <name evidence="2" type="ORF">M5G27_06755</name>
</gene>
<reference evidence="2 3" key="1">
    <citation type="submission" date="2022-05" db="EMBL/GenBank/DDBJ databases">
        <title>Novel Pseudomonas spp. Isolated from a Rainbow Trout Aquaculture Facility.</title>
        <authorList>
            <person name="Testerman T."/>
            <person name="Graf J."/>
        </authorList>
    </citation>
    <scope>NUCLEOTIDE SEQUENCE [LARGE SCALE GENOMIC DNA]</scope>
    <source>
        <strain evidence="2 3">ID1042</strain>
    </source>
</reference>
<comment type="caution">
    <text evidence="2">The sequence shown here is derived from an EMBL/GenBank/DDBJ whole genome shotgun (WGS) entry which is preliminary data.</text>
</comment>
<proteinExistence type="predicted"/>
<dbReference type="RefSeq" id="WP_273875616.1">
    <property type="nucleotide sequence ID" value="NZ_JAMDHA010000005.1"/>
</dbReference>
<feature type="signal peptide" evidence="1">
    <location>
        <begin position="1"/>
        <end position="20"/>
    </location>
</feature>
<organism evidence="2 3">
    <name type="scientific">Pseudomonas shahriarae</name>
    <dbReference type="NCBI Taxonomy" id="2745512"/>
    <lineage>
        <taxon>Bacteria</taxon>
        <taxon>Pseudomonadati</taxon>
        <taxon>Pseudomonadota</taxon>
        <taxon>Gammaproteobacteria</taxon>
        <taxon>Pseudomonadales</taxon>
        <taxon>Pseudomonadaceae</taxon>
        <taxon>Pseudomonas</taxon>
    </lineage>
</organism>
<sequence>MKSIGYTLIAAAIASLGGCAAYDGAKKAQVDGVGTAQSASVQYEFRAADEMTIKHANSEPQKFASTATATDKVFAVMGMPSLKAAPAGSFTGTQLRQSTKEETIRYMSTDSSRPSSTGKDLEAIGLNAIGGDVGGAGMVLSLVAGSPKFDPRVTQGYVVCFMPKVDGQDMAAAVAGCGAKMEAMFAKTVVDVTKSYDLPNGQFRLGKIETTSGLKAAKVFMGHRGILAADGYAPVDRGGYPARIVAIPVGHETTNGSASGSLFDSMVLKTRGEVTSEQLAAALSKNLPKDTAFYLPDSERGPSAFY</sequence>
<accession>A0A9X4BZG8</accession>
<keyword evidence="1" id="KW-0732">Signal</keyword>
<evidence type="ECO:0000313" key="2">
    <source>
        <dbReference type="EMBL" id="MDD1007178.1"/>
    </source>
</evidence>